<gene>
    <name evidence="2" type="ORF">F0919_17095</name>
</gene>
<keyword evidence="1" id="KW-0732">Signal</keyword>
<evidence type="ECO:0000313" key="3">
    <source>
        <dbReference type="Proteomes" id="UP000323632"/>
    </source>
</evidence>
<accession>A0A5M6CDG5</accession>
<dbReference type="RefSeq" id="WP_150034003.1">
    <property type="nucleotide sequence ID" value="NZ_VWSH01000004.1"/>
</dbReference>
<sequence length="367" mass="40104">MAHRKSLYNVCFYKPFLCLLLLAGFEKAATAQSVQANTQNYVTISDTSQLVYGATFPVVFKISCYGGGAVLPNWKMTIQPLTAYLIPAQTSSEVAQFGPAPNWPIKYFGVKFNPGNSQSSWSNGNSTNLIGAVSSTIPLSGSELTLVQQSNYAMVASDYFSMAYDFVLLGNRQMLLLHRDNYSVVLRVRLYNQSNTLLSQYDLNLQLGIWPQYNSIPVNVPQYPNLIQLQNGSGNVSLGFSSDLSFSQGVEATVSDGLKVSSNDGRYEIKVQAAANYFSKSGALTTIPVNTLKLTPTQGSTVISTSTYTPVNLSSSQQTLITNLGSEGRVNYYNLNYSTKYNSNQSAFIGIESGVYTTQVTFIMNPL</sequence>
<protein>
    <submittedName>
        <fullName evidence="2">Uncharacterized protein</fullName>
    </submittedName>
</protein>
<dbReference type="EMBL" id="VWSH01000004">
    <property type="protein sequence ID" value="KAA5532500.1"/>
    <property type="molecule type" value="Genomic_DNA"/>
</dbReference>
<evidence type="ECO:0000256" key="1">
    <source>
        <dbReference type="SAM" id="SignalP"/>
    </source>
</evidence>
<dbReference type="Proteomes" id="UP000323632">
    <property type="component" value="Unassembled WGS sequence"/>
</dbReference>
<keyword evidence="3" id="KW-1185">Reference proteome</keyword>
<proteinExistence type="predicted"/>
<organism evidence="2 3">
    <name type="scientific">Taibaiella lutea</name>
    <dbReference type="NCBI Taxonomy" id="2608001"/>
    <lineage>
        <taxon>Bacteria</taxon>
        <taxon>Pseudomonadati</taxon>
        <taxon>Bacteroidota</taxon>
        <taxon>Chitinophagia</taxon>
        <taxon>Chitinophagales</taxon>
        <taxon>Chitinophagaceae</taxon>
        <taxon>Taibaiella</taxon>
    </lineage>
</organism>
<feature type="signal peptide" evidence="1">
    <location>
        <begin position="1"/>
        <end position="28"/>
    </location>
</feature>
<evidence type="ECO:0000313" key="2">
    <source>
        <dbReference type="EMBL" id="KAA5532500.1"/>
    </source>
</evidence>
<comment type="caution">
    <text evidence="2">The sequence shown here is derived from an EMBL/GenBank/DDBJ whole genome shotgun (WGS) entry which is preliminary data.</text>
</comment>
<feature type="chain" id="PRO_5024321110" evidence="1">
    <location>
        <begin position="29"/>
        <end position="367"/>
    </location>
</feature>
<name>A0A5M6CDG5_9BACT</name>
<dbReference type="AlphaFoldDB" id="A0A5M6CDG5"/>
<reference evidence="2 3" key="1">
    <citation type="submission" date="2019-09" db="EMBL/GenBank/DDBJ databases">
        <title>Genome sequence and assembly of Taibaiella sp.</title>
        <authorList>
            <person name="Chhetri G."/>
        </authorList>
    </citation>
    <scope>NUCLEOTIDE SEQUENCE [LARGE SCALE GENOMIC DNA]</scope>
    <source>
        <strain evidence="2 3">KVB11</strain>
    </source>
</reference>